<evidence type="ECO:0000256" key="1">
    <source>
        <dbReference type="ARBA" id="ARBA00004651"/>
    </source>
</evidence>
<feature type="transmembrane region" description="Helical" evidence="7">
    <location>
        <begin position="76"/>
        <end position="94"/>
    </location>
</feature>
<dbReference type="GO" id="GO:0005886">
    <property type="term" value="C:plasma membrane"/>
    <property type="evidence" value="ECO:0007669"/>
    <property type="project" value="UniProtKB-SubCell"/>
</dbReference>
<name>A0A7C2WH06_9BACT</name>
<dbReference type="InterPro" id="IPR051907">
    <property type="entry name" value="DoxX-like_oxidoreductase"/>
</dbReference>
<dbReference type="AlphaFoldDB" id="A0A7C2WH06"/>
<evidence type="ECO:0000256" key="2">
    <source>
        <dbReference type="ARBA" id="ARBA00006679"/>
    </source>
</evidence>
<organism evidence="8">
    <name type="scientific">Thermorudis sp</name>
    <dbReference type="NCBI Taxonomy" id="1969470"/>
    <lineage>
        <taxon>Bacteria</taxon>
        <taxon>Pseudomonadati</taxon>
        <taxon>Thermomicrobiota</taxon>
        <taxon>Thermomicrobia</taxon>
        <taxon>Thermomicrobia incertae sedis</taxon>
        <taxon>Thermorudis</taxon>
    </lineage>
</organism>
<keyword evidence="5 7" id="KW-1133">Transmembrane helix</keyword>
<sequence>MAEFGLTILRVVAGLIFVAHGAQKLFGWFGGHGVSGTAGFFGQLGLRPARFWAVVAGLAEFFGGLCLVLGLLTPFAAAAVASSMLGAIVLVHLPKGFWNTSGGYEFNLALLAAAVCLGLAGPGAYALDPFIALPVRELDAFLGSLVVGIVGLIVAYGTRAQPAAQPRDQQTRQAAA</sequence>
<dbReference type="PANTHER" id="PTHR33452">
    <property type="entry name" value="OXIDOREDUCTASE CATD-RELATED"/>
    <property type="match status" value="1"/>
</dbReference>
<comment type="caution">
    <text evidence="8">The sequence shown here is derived from an EMBL/GenBank/DDBJ whole genome shotgun (WGS) entry which is preliminary data.</text>
</comment>
<protein>
    <submittedName>
        <fullName evidence="8">DoxX family protein</fullName>
    </submittedName>
</protein>
<evidence type="ECO:0000256" key="7">
    <source>
        <dbReference type="SAM" id="Phobius"/>
    </source>
</evidence>
<feature type="transmembrane region" description="Helical" evidence="7">
    <location>
        <begin position="138"/>
        <end position="157"/>
    </location>
</feature>
<evidence type="ECO:0000256" key="5">
    <source>
        <dbReference type="ARBA" id="ARBA00022989"/>
    </source>
</evidence>
<feature type="transmembrane region" description="Helical" evidence="7">
    <location>
        <begin position="106"/>
        <end position="126"/>
    </location>
</feature>
<proteinExistence type="inferred from homology"/>
<keyword evidence="4 7" id="KW-0812">Transmembrane</keyword>
<evidence type="ECO:0000256" key="4">
    <source>
        <dbReference type="ARBA" id="ARBA00022692"/>
    </source>
</evidence>
<evidence type="ECO:0000256" key="6">
    <source>
        <dbReference type="ARBA" id="ARBA00023136"/>
    </source>
</evidence>
<dbReference type="EMBL" id="DSID01000327">
    <property type="protein sequence ID" value="HEX70426.1"/>
    <property type="molecule type" value="Genomic_DNA"/>
</dbReference>
<keyword evidence="6 7" id="KW-0472">Membrane</keyword>
<accession>A0A7C2WH06</accession>
<evidence type="ECO:0000313" key="8">
    <source>
        <dbReference type="EMBL" id="HEX70426.1"/>
    </source>
</evidence>
<reference evidence="8" key="1">
    <citation type="journal article" date="2020" name="mSystems">
        <title>Genome- and Community-Level Interaction Insights into Carbon Utilization and Element Cycling Functions of Hydrothermarchaeota in Hydrothermal Sediment.</title>
        <authorList>
            <person name="Zhou Z."/>
            <person name="Liu Y."/>
            <person name="Xu W."/>
            <person name="Pan J."/>
            <person name="Luo Z.H."/>
            <person name="Li M."/>
        </authorList>
    </citation>
    <scope>NUCLEOTIDE SEQUENCE [LARGE SCALE GENOMIC DNA]</scope>
    <source>
        <strain evidence="8">SpSt-192</strain>
    </source>
</reference>
<evidence type="ECO:0000256" key="3">
    <source>
        <dbReference type="ARBA" id="ARBA00022475"/>
    </source>
</evidence>
<dbReference type="Pfam" id="PF07681">
    <property type="entry name" value="DoxX"/>
    <property type="match status" value="1"/>
</dbReference>
<dbReference type="InterPro" id="IPR032808">
    <property type="entry name" value="DoxX"/>
</dbReference>
<comment type="similarity">
    <text evidence="2">Belongs to the DoxX family.</text>
</comment>
<comment type="subcellular location">
    <subcellularLocation>
        <location evidence="1">Cell membrane</location>
        <topology evidence="1">Multi-pass membrane protein</topology>
    </subcellularLocation>
</comment>
<gene>
    <name evidence="8" type="ORF">ENP13_04190</name>
</gene>
<keyword evidence="3" id="KW-1003">Cell membrane</keyword>
<dbReference type="PANTHER" id="PTHR33452:SF1">
    <property type="entry name" value="INNER MEMBRANE PROTEIN YPHA-RELATED"/>
    <property type="match status" value="1"/>
</dbReference>